<dbReference type="EMBL" id="JJMM01000002">
    <property type="protein sequence ID" value="KDR96558.1"/>
    <property type="molecule type" value="Genomic_DNA"/>
</dbReference>
<proteinExistence type="predicted"/>
<feature type="transmembrane region" description="Helical" evidence="1">
    <location>
        <begin position="57"/>
        <end position="77"/>
    </location>
</feature>
<dbReference type="Proteomes" id="UP000027946">
    <property type="component" value="Unassembled WGS sequence"/>
</dbReference>
<keyword evidence="3" id="KW-1185">Reference proteome</keyword>
<keyword evidence="1" id="KW-1133">Transmembrane helix</keyword>
<evidence type="ECO:0000256" key="1">
    <source>
        <dbReference type="SAM" id="Phobius"/>
    </source>
</evidence>
<evidence type="ECO:0000313" key="3">
    <source>
        <dbReference type="Proteomes" id="UP000027946"/>
    </source>
</evidence>
<reference evidence="2 3" key="1">
    <citation type="submission" date="2014-03" db="EMBL/GenBank/DDBJ databases">
        <title>Genome sequence of Clostridium litorale W6, DSM 5388.</title>
        <authorList>
            <person name="Poehlein A."/>
            <person name="Jagirdar A."/>
            <person name="Khonsari B."/>
            <person name="Chibani C.M."/>
            <person name="Gutierrez Gutierrez D.A."/>
            <person name="Davydova E."/>
            <person name="Alghaithi H.S."/>
            <person name="Nair K.P."/>
            <person name="Dhamotharan K."/>
            <person name="Chandran L."/>
            <person name="G W."/>
            <person name="Daniel R."/>
        </authorList>
    </citation>
    <scope>NUCLEOTIDE SEQUENCE [LARGE SCALE GENOMIC DNA]</scope>
    <source>
        <strain evidence="2 3">W6</strain>
    </source>
</reference>
<evidence type="ECO:0000313" key="2">
    <source>
        <dbReference type="EMBL" id="KDR96558.1"/>
    </source>
</evidence>
<protein>
    <submittedName>
        <fullName evidence="2">Uncharacterized protein</fullName>
    </submittedName>
</protein>
<dbReference type="STRING" id="1121324.CLIT_2c01640"/>
<comment type="caution">
    <text evidence="2">The sequence shown here is derived from an EMBL/GenBank/DDBJ whole genome shotgun (WGS) entry which is preliminary data.</text>
</comment>
<keyword evidence="1" id="KW-0812">Transmembrane</keyword>
<keyword evidence="1" id="KW-0472">Membrane</keyword>
<accession>A0A069RIE5</accession>
<gene>
    <name evidence="2" type="ORF">CLIT_2c01640</name>
</gene>
<sequence length="82" mass="9726">MYKVKYKLIHMKGDECMKKITKMQILTGVLLMLYAVWEVSVYRWAQTLPASDPIIRVDLIIIYPVLLICIIISLIQFKRRRV</sequence>
<organism evidence="2 3">
    <name type="scientific">Peptoclostridium litorale DSM 5388</name>
    <dbReference type="NCBI Taxonomy" id="1121324"/>
    <lineage>
        <taxon>Bacteria</taxon>
        <taxon>Bacillati</taxon>
        <taxon>Bacillota</taxon>
        <taxon>Clostridia</taxon>
        <taxon>Peptostreptococcales</taxon>
        <taxon>Peptoclostridiaceae</taxon>
        <taxon>Peptoclostridium</taxon>
    </lineage>
</organism>
<feature type="transmembrane region" description="Helical" evidence="1">
    <location>
        <begin position="20"/>
        <end position="37"/>
    </location>
</feature>
<name>A0A069RIE5_PEPLI</name>
<dbReference type="AlphaFoldDB" id="A0A069RIE5"/>